<feature type="domain" description="O-methyltransferase C-terminal" evidence="4">
    <location>
        <begin position="206"/>
        <end position="370"/>
    </location>
</feature>
<dbReference type="AlphaFoldDB" id="A0A5M3MJR5"/>
<evidence type="ECO:0000256" key="2">
    <source>
        <dbReference type="ARBA" id="ARBA00022679"/>
    </source>
</evidence>
<reference evidence="6" key="1">
    <citation type="journal article" date="2012" name="Science">
        <title>The Paleozoic origin of enzymatic lignin decomposition reconstructed from 31 fungal genomes.</title>
        <authorList>
            <person name="Floudas D."/>
            <person name="Binder M."/>
            <person name="Riley R."/>
            <person name="Barry K."/>
            <person name="Blanchette R.A."/>
            <person name="Henrissat B."/>
            <person name="Martinez A.T."/>
            <person name="Otillar R."/>
            <person name="Spatafora J.W."/>
            <person name="Yadav J.S."/>
            <person name="Aerts A."/>
            <person name="Benoit I."/>
            <person name="Boyd A."/>
            <person name="Carlson A."/>
            <person name="Copeland A."/>
            <person name="Coutinho P.M."/>
            <person name="de Vries R.P."/>
            <person name="Ferreira P."/>
            <person name="Findley K."/>
            <person name="Foster B."/>
            <person name="Gaskell J."/>
            <person name="Glotzer D."/>
            <person name="Gorecki P."/>
            <person name="Heitman J."/>
            <person name="Hesse C."/>
            <person name="Hori C."/>
            <person name="Igarashi K."/>
            <person name="Jurgens J.A."/>
            <person name="Kallen N."/>
            <person name="Kersten P."/>
            <person name="Kohler A."/>
            <person name="Kuees U."/>
            <person name="Kumar T.K.A."/>
            <person name="Kuo A."/>
            <person name="LaButti K."/>
            <person name="Larrondo L.F."/>
            <person name="Lindquist E."/>
            <person name="Ling A."/>
            <person name="Lombard V."/>
            <person name="Lucas S."/>
            <person name="Lundell T."/>
            <person name="Martin R."/>
            <person name="McLaughlin D.J."/>
            <person name="Morgenstern I."/>
            <person name="Morin E."/>
            <person name="Murat C."/>
            <person name="Nagy L.G."/>
            <person name="Nolan M."/>
            <person name="Ohm R.A."/>
            <person name="Patyshakuliyeva A."/>
            <person name="Rokas A."/>
            <person name="Ruiz-Duenas F.J."/>
            <person name="Sabat G."/>
            <person name="Salamov A."/>
            <person name="Samejima M."/>
            <person name="Schmutz J."/>
            <person name="Slot J.C."/>
            <person name="St John F."/>
            <person name="Stenlid J."/>
            <person name="Sun H."/>
            <person name="Sun S."/>
            <person name="Syed K."/>
            <person name="Tsang A."/>
            <person name="Wiebenga A."/>
            <person name="Young D."/>
            <person name="Pisabarro A."/>
            <person name="Eastwood D.C."/>
            <person name="Martin F."/>
            <person name="Cullen D."/>
            <person name="Grigoriev I.V."/>
            <person name="Hibbett D.S."/>
        </authorList>
    </citation>
    <scope>NUCLEOTIDE SEQUENCE [LARGE SCALE GENOMIC DNA]</scope>
    <source>
        <strain evidence="6">RWD-64-598 SS2</strain>
    </source>
</reference>
<keyword evidence="2 5" id="KW-0808">Transferase</keyword>
<proteinExistence type="predicted"/>
<keyword evidence="1 5" id="KW-0489">Methyltransferase</keyword>
<evidence type="ECO:0000313" key="6">
    <source>
        <dbReference type="Proteomes" id="UP000053558"/>
    </source>
</evidence>
<organism evidence="5 6">
    <name type="scientific">Coniophora puteana (strain RWD-64-598)</name>
    <name type="common">Brown rot fungus</name>
    <dbReference type="NCBI Taxonomy" id="741705"/>
    <lineage>
        <taxon>Eukaryota</taxon>
        <taxon>Fungi</taxon>
        <taxon>Dikarya</taxon>
        <taxon>Basidiomycota</taxon>
        <taxon>Agaricomycotina</taxon>
        <taxon>Agaricomycetes</taxon>
        <taxon>Agaricomycetidae</taxon>
        <taxon>Boletales</taxon>
        <taxon>Coniophorineae</taxon>
        <taxon>Coniophoraceae</taxon>
        <taxon>Coniophora</taxon>
    </lineage>
</organism>
<dbReference type="InterPro" id="IPR001077">
    <property type="entry name" value="COMT_C"/>
</dbReference>
<comment type="caution">
    <text evidence="5">The sequence shown here is derived from an EMBL/GenBank/DDBJ whole genome shotgun (WGS) entry which is preliminary data.</text>
</comment>
<dbReference type="PANTHER" id="PTHR43712">
    <property type="entry name" value="PUTATIVE (AFU_ORTHOLOGUE AFUA_4G14580)-RELATED"/>
    <property type="match status" value="1"/>
</dbReference>
<dbReference type="Gene3D" id="3.40.50.150">
    <property type="entry name" value="Vaccinia Virus protein VP39"/>
    <property type="match status" value="1"/>
</dbReference>
<accession>A0A5M3MJR5</accession>
<dbReference type="Proteomes" id="UP000053558">
    <property type="component" value="Unassembled WGS sequence"/>
</dbReference>
<evidence type="ECO:0000256" key="1">
    <source>
        <dbReference type="ARBA" id="ARBA00022603"/>
    </source>
</evidence>
<name>A0A5M3MJR5_CONPW</name>
<dbReference type="InterPro" id="IPR029063">
    <property type="entry name" value="SAM-dependent_MTases_sf"/>
</dbReference>
<dbReference type="InterPro" id="IPR036390">
    <property type="entry name" value="WH_DNA-bd_sf"/>
</dbReference>
<dbReference type="SUPFAM" id="SSF53335">
    <property type="entry name" value="S-adenosyl-L-methionine-dependent methyltransferases"/>
    <property type="match status" value="1"/>
</dbReference>
<dbReference type="RefSeq" id="XP_007770955.1">
    <property type="nucleotide sequence ID" value="XM_007772765.1"/>
</dbReference>
<dbReference type="KEGG" id="cput:CONPUDRAFT_127271"/>
<dbReference type="PANTHER" id="PTHR43712:SF2">
    <property type="entry name" value="O-METHYLTRANSFERASE CICE"/>
    <property type="match status" value="1"/>
</dbReference>
<keyword evidence="6" id="KW-1185">Reference proteome</keyword>
<sequence>MSGNVQVDQLLSLINQAAKDAVAEYQSRGKDVLPLDTPDVHPLDSETNLVALKKAIRLLEGATVHLCNMLAPPIHTICNSRPDTALYRVAVEASLADILEGHPEGLSLDKLAEAADLPAPKLGQVMQTLVANNCFREVDSGVYANNRISYALRSTSETDAAGLVSVTTREGRLSQWKYWEYLKDPETRDATGIDNTCMLYALRKEGMVLKTPFEYFITQPDRRKQFDRAMVALSRSSGNTSIVHAYPWQNAKTVCDVGSGVGSFALPFSRHHPDIEVTLQDTPDVCKDAAELWKKENPAAISANKVNFVPVNFLEEPVVPNQDVYILRSIIHDFPDLLAVQVLKNIRKAMSPTTRVLIQEYIIHPAVGTESEKFGIEQAPEPLQPNFGAGASRLYNFSFFMHTMLNAKERTVQEIIELGKAADLQFVKVWDLAETSAVEFSAA</sequence>
<dbReference type="GeneID" id="19200051"/>
<dbReference type="SUPFAM" id="SSF46785">
    <property type="entry name" value="Winged helix' DNA-binding domain"/>
    <property type="match status" value="1"/>
</dbReference>
<gene>
    <name evidence="5" type="ORF">CONPUDRAFT_127271</name>
</gene>
<keyword evidence="3" id="KW-0949">S-adenosyl-L-methionine</keyword>
<dbReference type="InterPro" id="IPR016461">
    <property type="entry name" value="COMT-like"/>
</dbReference>
<dbReference type="InterPro" id="IPR036388">
    <property type="entry name" value="WH-like_DNA-bd_sf"/>
</dbReference>
<dbReference type="EMBL" id="JH711581">
    <property type="protein sequence ID" value="EIW79286.1"/>
    <property type="molecule type" value="Genomic_DNA"/>
</dbReference>
<dbReference type="GO" id="GO:0008171">
    <property type="term" value="F:O-methyltransferase activity"/>
    <property type="evidence" value="ECO:0007669"/>
    <property type="project" value="InterPro"/>
</dbReference>
<protein>
    <submittedName>
        <fullName evidence="5">S-adenosyl-L-methionine-dependent methyltransferase</fullName>
    </submittedName>
</protein>
<dbReference type="OMA" id="LHITDEC"/>
<dbReference type="Gene3D" id="1.10.10.10">
    <property type="entry name" value="Winged helix-like DNA-binding domain superfamily/Winged helix DNA-binding domain"/>
    <property type="match status" value="1"/>
</dbReference>
<dbReference type="PROSITE" id="PS51683">
    <property type="entry name" value="SAM_OMT_II"/>
    <property type="match status" value="1"/>
</dbReference>
<evidence type="ECO:0000256" key="3">
    <source>
        <dbReference type="ARBA" id="ARBA00022691"/>
    </source>
</evidence>
<evidence type="ECO:0000259" key="4">
    <source>
        <dbReference type="Pfam" id="PF00891"/>
    </source>
</evidence>
<dbReference type="CDD" id="cd02440">
    <property type="entry name" value="AdoMet_MTases"/>
    <property type="match status" value="1"/>
</dbReference>
<dbReference type="OrthoDB" id="1606438at2759"/>
<dbReference type="Pfam" id="PF00891">
    <property type="entry name" value="Methyltransf_2"/>
    <property type="match status" value="1"/>
</dbReference>
<dbReference type="GO" id="GO:0032259">
    <property type="term" value="P:methylation"/>
    <property type="evidence" value="ECO:0007669"/>
    <property type="project" value="UniProtKB-KW"/>
</dbReference>
<evidence type="ECO:0000313" key="5">
    <source>
        <dbReference type="EMBL" id="EIW79286.1"/>
    </source>
</evidence>